<feature type="compositionally biased region" description="Polar residues" evidence="1">
    <location>
        <begin position="286"/>
        <end position="306"/>
    </location>
</feature>
<evidence type="ECO:0000256" key="1">
    <source>
        <dbReference type="SAM" id="MobiDB-lite"/>
    </source>
</evidence>
<accession>W1PNR2</accession>
<feature type="region of interest" description="Disordered" evidence="1">
    <location>
        <begin position="285"/>
        <end position="306"/>
    </location>
</feature>
<sequence length="395" mass="44636">MESNVSVSGEISNGNMCDSTDLEAVEDFEGNEHISPNNENMNTGENNKNKQESTDKKGVDISAGKAIINCEVRRNIEPFEGMVFESEEAVRTFYNEYALQMGFGIRNSVNRRKNGENISRYFVCSKEGHRERKHLMSEQPRPHTREGCKALIYAKKVESGQWIIRKFVKDHSHPMVSPNNVVLLRSHRRAANREKNFISTFDKEQSIHVEEKSRELNVQVRDNNSSREPLTLRYNDLREHALKVAAEGATTAGSYRIAMRGIQKVLHEVIMAKVKMITHIGGVQGGNTSDESQPASTLENVNFDDPQQTMTRDCTPTTRLNLGWENSSKRRKTCVNCKKQGHDKRTCSYSDSRGTTSDNVTCVPTSAVPENEFVHSTQVSIDGQQRFELGGYAER</sequence>
<organism evidence="3 4">
    <name type="scientific">Amborella trichopoda</name>
    <dbReference type="NCBI Taxonomy" id="13333"/>
    <lineage>
        <taxon>Eukaryota</taxon>
        <taxon>Viridiplantae</taxon>
        <taxon>Streptophyta</taxon>
        <taxon>Embryophyta</taxon>
        <taxon>Tracheophyta</taxon>
        <taxon>Spermatophyta</taxon>
        <taxon>Magnoliopsida</taxon>
        <taxon>Amborellales</taxon>
        <taxon>Amborellaceae</taxon>
        <taxon>Amborella</taxon>
    </lineage>
</organism>
<dbReference type="InterPro" id="IPR004330">
    <property type="entry name" value="FAR1_DNA_bnd_dom"/>
</dbReference>
<evidence type="ECO:0000313" key="4">
    <source>
        <dbReference type="Proteomes" id="UP000017836"/>
    </source>
</evidence>
<dbReference type="Gramene" id="ERN09361">
    <property type="protein sequence ID" value="ERN09361"/>
    <property type="gene ID" value="AMTR_s00162p00072300"/>
</dbReference>
<reference evidence="4" key="1">
    <citation type="journal article" date="2013" name="Science">
        <title>The Amborella genome and the evolution of flowering plants.</title>
        <authorList>
            <consortium name="Amborella Genome Project"/>
        </authorList>
    </citation>
    <scope>NUCLEOTIDE SEQUENCE [LARGE SCALE GENOMIC DNA]</scope>
</reference>
<feature type="compositionally biased region" description="Basic and acidic residues" evidence="1">
    <location>
        <begin position="47"/>
        <end position="58"/>
    </location>
</feature>
<keyword evidence="4" id="KW-1185">Reference proteome</keyword>
<dbReference type="OMA" id="CEVRRNI"/>
<proteinExistence type="predicted"/>
<name>W1PNR2_AMBTC</name>
<evidence type="ECO:0000259" key="2">
    <source>
        <dbReference type="Pfam" id="PF03101"/>
    </source>
</evidence>
<feature type="compositionally biased region" description="Low complexity" evidence="1">
    <location>
        <begin position="37"/>
        <end position="46"/>
    </location>
</feature>
<dbReference type="EMBL" id="KI392984">
    <property type="protein sequence ID" value="ERN09361.1"/>
    <property type="molecule type" value="Genomic_DNA"/>
</dbReference>
<dbReference type="PANTHER" id="PTHR46328:SF42">
    <property type="entry name" value="PROTEIN FAR1-RELATED SEQUENCE 5-LIKE ISOFORM X1"/>
    <property type="match status" value="1"/>
</dbReference>
<evidence type="ECO:0000313" key="3">
    <source>
        <dbReference type="EMBL" id="ERN09361.1"/>
    </source>
</evidence>
<dbReference type="PANTHER" id="PTHR46328">
    <property type="entry name" value="FAR-RED IMPAIRED RESPONSIVE (FAR1) FAMILY PROTEIN-RELATED"/>
    <property type="match status" value="1"/>
</dbReference>
<protein>
    <recommendedName>
        <fullName evidence="2">FAR1 domain-containing protein</fullName>
    </recommendedName>
</protein>
<dbReference type="Pfam" id="PF03101">
    <property type="entry name" value="FAR1"/>
    <property type="match status" value="1"/>
</dbReference>
<gene>
    <name evidence="3" type="ORF">AMTR_s00162p00072300</name>
</gene>
<dbReference type="Proteomes" id="UP000017836">
    <property type="component" value="Unassembled WGS sequence"/>
</dbReference>
<dbReference type="AlphaFoldDB" id="W1PNR2"/>
<feature type="region of interest" description="Disordered" evidence="1">
    <location>
        <begin position="31"/>
        <end position="58"/>
    </location>
</feature>
<feature type="domain" description="FAR1" evidence="2">
    <location>
        <begin position="92"/>
        <end position="176"/>
    </location>
</feature>
<dbReference type="HOGENOM" id="CLU_698978_0_0_1"/>